<keyword evidence="1 2" id="KW-0694">RNA-binding</keyword>
<protein>
    <recommendedName>
        <fullName evidence="3">DRBM domain-containing protein</fullName>
    </recommendedName>
</protein>
<dbReference type="InterPro" id="IPR014720">
    <property type="entry name" value="dsRBD_dom"/>
</dbReference>
<evidence type="ECO:0000256" key="1">
    <source>
        <dbReference type="ARBA" id="ARBA00022884"/>
    </source>
</evidence>
<evidence type="ECO:0000256" key="2">
    <source>
        <dbReference type="PROSITE-ProRule" id="PRU00266"/>
    </source>
</evidence>
<evidence type="ECO:0000259" key="3">
    <source>
        <dbReference type="PROSITE" id="PS50137"/>
    </source>
</evidence>
<dbReference type="GO" id="GO:0016442">
    <property type="term" value="C:RISC complex"/>
    <property type="evidence" value="ECO:0007669"/>
    <property type="project" value="TreeGrafter"/>
</dbReference>
<dbReference type="GO" id="GO:0070578">
    <property type="term" value="C:RISC-loading complex"/>
    <property type="evidence" value="ECO:0007669"/>
    <property type="project" value="TreeGrafter"/>
</dbReference>
<dbReference type="InterPro" id="IPR051247">
    <property type="entry name" value="RLC_Component"/>
</dbReference>
<dbReference type="GO" id="GO:0070920">
    <property type="term" value="P:regulation of regulatory ncRNA processing"/>
    <property type="evidence" value="ECO:0007669"/>
    <property type="project" value="TreeGrafter"/>
</dbReference>
<dbReference type="GO" id="GO:0003725">
    <property type="term" value="F:double-stranded RNA binding"/>
    <property type="evidence" value="ECO:0007669"/>
    <property type="project" value="TreeGrafter"/>
</dbReference>
<dbReference type="Pfam" id="PF00035">
    <property type="entry name" value="dsrm"/>
    <property type="match status" value="1"/>
</dbReference>
<organism evidence="4">
    <name type="scientific">Iridovirus Liz-CrIV</name>
    <dbReference type="NCBI Taxonomy" id="2594309"/>
    <lineage>
        <taxon>Viruses</taxon>
        <taxon>Varidnaviria</taxon>
        <taxon>Bamfordvirae</taxon>
        <taxon>Nucleocytoviricota</taxon>
        <taxon>Megaviricetes</taxon>
        <taxon>Pimascovirales</taxon>
        <taxon>Pimascovirales incertae sedis</taxon>
        <taxon>Iridoviridae</taxon>
    </lineage>
</organism>
<accession>A0A5B8RJX1</accession>
<proteinExistence type="predicted"/>
<dbReference type="CDD" id="cd10845">
    <property type="entry name" value="DSRM_RNAse_III_family"/>
    <property type="match status" value="1"/>
</dbReference>
<feature type="domain" description="DRBM" evidence="3">
    <location>
        <begin position="30"/>
        <end position="102"/>
    </location>
</feature>
<sequence length="173" mass="20021">MEKQKDNVTSTKEEILCNKKEQNIDMEKFNSIGFLNEFCHKNKYKPPSYTTLNQNGPDHSPTFNIECQITDYKPNEKFIGSGLSIKEAKKNAAFKTIKELNLLSLNTENKSSFRVVEIIPYIEKEPHEDEGLLCMWNGHCKKIKITLRKKDGSIQKFKSFLLKIEDSVDIDDI</sequence>
<dbReference type="GO" id="GO:0035197">
    <property type="term" value="F:siRNA binding"/>
    <property type="evidence" value="ECO:0007669"/>
    <property type="project" value="TreeGrafter"/>
</dbReference>
<dbReference type="SUPFAM" id="SSF54768">
    <property type="entry name" value="dsRNA-binding domain-like"/>
    <property type="match status" value="1"/>
</dbReference>
<reference evidence="4" key="1">
    <citation type="journal article" date="2019" name="Viruses">
        <title>Detection and Characterization of Invertebrate Iridoviruses Found in Reptiles and Prey Insects in Europe over the Past Two Decades.</title>
        <authorList>
            <person name="Papp T."/>
            <person name="Marschang R.E."/>
        </authorList>
    </citation>
    <scope>NUCLEOTIDE SEQUENCE</scope>
    <source>
        <strain evidence="4">Liz-CrIV</strain>
    </source>
</reference>
<dbReference type="Gene3D" id="3.30.160.20">
    <property type="match status" value="1"/>
</dbReference>
<dbReference type="GO" id="GO:0030422">
    <property type="term" value="P:siRNA processing"/>
    <property type="evidence" value="ECO:0007669"/>
    <property type="project" value="TreeGrafter"/>
</dbReference>
<dbReference type="PANTHER" id="PTHR46205">
    <property type="entry name" value="LOQUACIOUS, ISOFORM B"/>
    <property type="match status" value="1"/>
</dbReference>
<dbReference type="SMART" id="SM00358">
    <property type="entry name" value="DSRM"/>
    <property type="match status" value="1"/>
</dbReference>
<dbReference type="PROSITE" id="PS50137">
    <property type="entry name" value="DS_RBD"/>
    <property type="match status" value="1"/>
</dbReference>
<name>A0A5B8RJX1_9VIRU</name>
<dbReference type="EMBL" id="MN081869">
    <property type="protein sequence ID" value="QEA08313.1"/>
    <property type="molecule type" value="Genomic_DNA"/>
</dbReference>
<dbReference type="PANTHER" id="PTHR46205:SF3">
    <property type="entry name" value="LOQUACIOUS, ISOFORM B"/>
    <property type="match status" value="1"/>
</dbReference>
<evidence type="ECO:0000313" key="4">
    <source>
        <dbReference type="EMBL" id="QEA08313.1"/>
    </source>
</evidence>